<reference evidence="1 2" key="1">
    <citation type="submission" date="2019-08" db="EMBL/GenBank/DDBJ databases">
        <title>100 year-old enigma solved: identification of Planctomyces bekefii, the type genus and species of the phylum Planctomycetes.</title>
        <authorList>
            <person name="Svetlana D.N."/>
            <person name="Overmann J."/>
        </authorList>
    </citation>
    <scope>NUCLEOTIDE SEQUENCE [LARGE SCALE GENOMIC DNA]</scope>
    <source>
        <strain evidence="1">Phe10_nw2017</strain>
    </source>
</reference>
<dbReference type="Proteomes" id="UP000321083">
    <property type="component" value="Unassembled WGS sequence"/>
</dbReference>
<comment type="caution">
    <text evidence="1">The sequence shown here is derived from an EMBL/GenBank/DDBJ whole genome shotgun (WGS) entry which is preliminary data.</text>
</comment>
<organism evidence="1 2">
    <name type="scientific">Planctomyces bekefii</name>
    <dbReference type="NCBI Taxonomy" id="1653850"/>
    <lineage>
        <taxon>Bacteria</taxon>
        <taxon>Pseudomonadati</taxon>
        <taxon>Planctomycetota</taxon>
        <taxon>Planctomycetia</taxon>
        <taxon>Planctomycetales</taxon>
        <taxon>Planctomycetaceae</taxon>
        <taxon>Planctomyces</taxon>
    </lineage>
</organism>
<dbReference type="EMBL" id="SRHE01000225">
    <property type="protein sequence ID" value="TWW09608.1"/>
    <property type="molecule type" value="Genomic_DNA"/>
</dbReference>
<name>A0A5C6M4T6_9PLAN</name>
<protein>
    <submittedName>
        <fullName evidence="1">Uncharacterized protein</fullName>
    </submittedName>
</protein>
<evidence type="ECO:0000313" key="2">
    <source>
        <dbReference type="Proteomes" id="UP000321083"/>
    </source>
</evidence>
<reference evidence="1 2" key="2">
    <citation type="submission" date="2019-08" db="EMBL/GenBank/DDBJ databases">
        <authorList>
            <person name="Henke P."/>
        </authorList>
    </citation>
    <scope>NUCLEOTIDE SEQUENCE [LARGE SCALE GENOMIC DNA]</scope>
    <source>
        <strain evidence="1">Phe10_nw2017</strain>
    </source>
</reference>
<proteinExistence type="predicted"/>
<keyword evidence="2" id="KW-1185">Reference proteome</keyword>
<accession>A0A5C6M4T6</accession>
<evidence type="ECO:0000313" key="1">
    <source>
        <dbReference type="EMBL" id="TWW09608.1"/>
    </source>
</evidence>
<sequence>MVWLVKDSLKNEVLRRNPLNKNFRILNHLSEILRNLEFLTGTPEF</sequence>
<gene>
    <name evidence="1" type="ORF">E3A20_12650</name>
</gene>
<dbReference type="AlphaFoldDB" id="A0A5C6M4T6"/>